<sequence length="187" mass="20371">MAFGFTVDPDNTFGSFVEESGTYNVVVAKAEVKRAQSGNEMVSIDYTVLDGAYKGAQIRFQNLVWDETSTDTEKKSETRFNTMLVAMGVKKGTKIPDIETFAKGISGKKLNVTTEWGKPNNKGKIYLNVFGFNELDKDGSKPDGIKRPAQSNVTDGVFGGKQSSTNTSDPFANDGQPIDVSDDDLPF</sequence>
<dbReference type="InterPro" id="IPR007731">
    <property type="entry name" value="DUF669"/>
</dbReference>
<dbReference type="RefSeq" id="WP_054717051.1">
    <property type="nucleotide sequence ID" value="NZ_AZEU01000226.1"/>
</dbReference>
<reference evidence="2 3" key="1">
    <citation type="journal article" date="2015" name="Genome Announc.">
        <title>Expanding the biotechnology potential of lactobacilli through comparative genomics of 213 strains and associated genera.</title>
        <authorList>
            <person name="Sun Z."/>
            <person name="Harris H.M."/>
            <person name="McCann A."/>
            <person name="Guo C."/>
            <person name="Argimon S."/>
            <person name="Zhang W."/>
            <person name="Yang X."/>
            <person name="Jeffery I.B."/>
            <person name="Cooney J.C."/>
            <person name="Kagawa T.F."/>
            <person name="Liu W."/>
            <person name="Song Y."/>
            <person name="Salvetti E."/>
            <person name="Wrobel A."/>
            <person name="Rasinkangas P."/>
            <person name="Parkhill J."/>
            <person name="Rea M.C."/>
            <person name="O'Sullivan O."/>
            <person name="Ritari J."/>
            <person name="Douillard F.P."/>
            <person name="Paul Ross R."/>
            <person name="Yang R."/>
            <person name="Briner A.E."/>
            <person name="Felis G.E."/>
            <person name="de Vos W.M."/>
            <person name="Barrangou R."/>
            <person name="Klaenhammer T.R."/>
            <person name="Caufield P.W."/>
            <person name="Cui Y."/>
            <person name="Zhang H."/>
            <person name="O'Toole P.W."/>
        </authorList>
    </citation>
    <scope>NUCLEOTIDE SEQUENCE [LARGE SCALE GENOMIC DNA]</scope>
    <source>
        <strain evidence="2 3">DSM 13343</strain>
    </source>
</reference>
<dbReference type="PATRIC" id="fig|1423769.4.peg.2022"/>
<evidence type="ECO:0000256" key="1">
    <source>
        <dbReference type="SAM" id="MobiDB-lite"/>
    </source>
</evidence>
<feature type="region of interest" description="Disordered" evidence="1">
    <location>
        <begin position="139"/>
        <end position="187"/>
    </location>
</feature>
<keyword evidence="3" id="KW-1185">Reference proteome</keyword>
<comment type="caution">
    <text evidence="2">The sequence shown here is derived from an EMBL/GenBank/DDBJ whole genome shotgun (WGS) entry which is preliminary data.</text>
</comment>
<dbReference type="AlphaFoldDB" id="A0A0R1QN61"/>
<gene>
    <name evidence="2" type="ORF">FD01_GL001883</name>
</gene>
<protein>
    <recommendedName>
        <fullName evidence="4">DUF669 domain-containing protein</fullName>
    </recommendedName>
</protein>
<dbReference type="EMBL" id="AZEU01000226">
    <property type="protein sequence ID" value="KRL42563.1"/>
    <property type="molecule type" value="Genomic_DNA"/>
</dbReference>
<accession>A0A0R1QN61</accession>
<dbReference type="OrthoDB" id="2187325at2"/>
<evidence type="ECO:0000313" key="2">
    <source>
        <dbReference type="EMBL" id="KRL42563.1"/>
    </source>
</evidence>
<organism evidence="2 3">
    <name type="scientific">Lacticaseibacillus manihotivorans DSM 13343 = JCM 12514</name>
    <dbReference type="NCBI Taxonomy" id="1423769"/>
    <lineage>
        <taxon>Bacteria</taxon>
        <taxon>Bacillati</taxon>
        <taxon>Bacillota</taxon>
        <taxon>Bacilli</taxon>
        <taxon>Lactobacillales</taxon>
        <taxon>Lactobacillaceae</taxon>
        <taxon>Lacticaseibacillus</taxon>
    </lineage>
</organism>
<evidence type="ECO:0008006" key="4">
    <source>
        <dbReference type="Google" id="ProtNLM"/>
    </source>
</evidence>
<dbReference type="Proteomes" id="UP000051790">
    <property type="component" value="Unassembled WGS sequence"/>
</dbReference>
<proteinExistence type="predicted"/>
<name>A0A0R1QN61_9LACO</name>
<dbReference type="Pfam" id="PF05037">
    <property type="entry name" value="DUF669"/>
    <property type="match status" value="1"/>
</dbReference>
<feature type="compositionally biased region" description="Polar residues" evidence="1">
    <location>
        <begin position="161"/>
        <end position="170"/>
    </location>
</feature>
<evidence type="ECO:0000313" key="3">
    <source>
        <dbReference type="Proteomes" id="UP000051790"/>
    </source>
</evidence>